<proteinExistence type="predicted"/>
<evidence type="ECO:0000313" key="2">
    <source>
        <dbReference type="Proteomes" id="UP000823964"/>
    </source>
</evidence>
<protein>
    <submittedName>
        <fullName evidence="1">Uncharacterized protein</fullName>
    </submittedName>
</protein>
<comment type="caution">
    <text evidence="1">The sequence shown here is derived from an EMBL/GenBank/DDBJ whole genome shotgun (WGS) entry which is preliminary data.</text>
</comment>
<dbReference type="PROSITE" id="PS51257">
    <property type="entry name" value="PROKAR_LIPOPROTEIN"/>
    <property type="match status" value="1"/>
</dbReference>
<dbReference type="Proteomes" id="UP000823964">
    <property type="component" value="Unassembled WGS sequence"/>
</dbReference>
<dbReference type="EMBL" id="DXFQ01000124">
    <property type="protein sequence ID" value="HIX20295.1"/>
    <property type="molecule type" value="Genomic_DNA"/>
</dbReference>
<gene>
    <name evidence="1" type="ORF">H9862_06825</name>
</gene>
<reference evidence="1" key="1">
    <citation type="journal article" date="2021" name="PeerJ">
        <title>Extensive microbial diversity within the chicken gut microbiome revealed by metagenomics and culture.</title>
        <authorList>
            <person name="Gilroy R."/>
            <person name="Ravi A."/>
            <person name="Getino M."/>
            <person name="Pursley I."/>
            <person name="Horton D.L."/>
            <person name="Alikhan N.F."/>
            <person name="Baker D."/>
            <person name="Gharbi K."/>
            <person name="Hall N."/>
            <person name="Watson M."/>
            <person name="Adriaenssens E.M."/>
            <person name="Foster-Nyarko E."/>
            <person name="Jarju S."/>
            <person name="Secka A."/>
            <person name="Antonio M."/>
            <person name="Oren A."/>
            <person name="Chaudhuri R.R."/>
            <person name="La Ragione R."/>
            <person name="Hildebrand F."/>
            <person name="Pallen M.J."/>
        </authorList>
    </citation>
    <scope>NUCLEOTIDE SEQUENCE</scope>
    <source>
        <strain evidence="1">14975</strain>
    </source>
</reference>
<name>A0A9D1VC28_9BACT</name>
<dbReference type="AlphaFoldDB" id="A0A9D1VC28"/>
<organism evidence="1 2">
    <name type="scientific">Candidatus Akkermansia intestinigallinarum</name>
    <dbReference type="NCBI Taxonomy" id="2838431"/>
    <lineage>
        <taxon>Bacteria</taxon>
        <taxon>Pseudomonadati</taxon>
        <taxon>Verrucomicrobiota</taxon>
        <taxon>Verrucomicrobiia</taxon>
        <taxon>Verrucomicrobiales</taxon>
        <taxon>Akkermansiaceae</taxon>
        <taxon>Akkermansia</taxon>
    </lineage>
</organism>
<evidence type="ECO:0000313" key="1">
    <source>
        <dbReference type="EMBL" id="HIX20295.1"/>
    </source>
</evidence>
<sequence>MKKLLFIILSAAILGCIATCFFNLYLHPDVRYFLHAAEISDRWETQIREEAGGAPVYIFAGGSEMRTSVDPQILHDEYGIFAVNAAMAAGFGCRSNMLSALKYARRGDILIASIDINSFIVPNDEGACVAIYRRKAAAFTTTGLGLPWTDFFALFKSHSASVSMYLAKRILTPHLLYRYDQQTRLHPSGLMDIQYTDIQDAPPPSIPNNVAMHLPQASEDFIRFSRDLQQLCRQQEIKLWIWRAPQLSNPNLEVAAALNTLALVRLGYKVLKEEHFNISADVRQFSDRTFHCSLKGAVINTHKLAHQIHHPEFWTEEELVHWLRQRGFSQDGTRLQKASF</sequence>
<accession>A0A9D1VC28</accession>
<reference evidence="1" key="2">
    <citation type="submission" date="2021-04" db="EMBL/GenBank/DDBJ databases">
        <authorList>
            <person name="Gilroy R."/>
        </authorList>
    </citation>
    <scope>NUCLEOTIDE SEQUENCE</scope>
    <source>
        <strain evidence="1">14975</strain>
    </source>
</reference>